<dbReference type="AlphaFoldDB" id="X1QXB5"/>
<protein>
    <submittedName>
        <fullName evidence="1">Uncharacterized protein</fullName>
    </submittedName>
</protein>
<name>X1QXB5_9ZZZZ</name>
<accession>X1QXB5</accession>
<dbReference type="EMBL" id="BARV01039246">
    <property type="protein sequence ID" value="GAI55495.1"/>
    <property type="molecule type" value="Genomic_DNA"/>
</dbReference>
<evidence type="ECO:0000313" key="1">
    <source>
        <dbReference type="EMBL" id="GAI55495.1"/>
    </source>
</evidence>
<sequence length="43" mass="5102">PLFDEQYYLRYIDEIFKRLGLTEAQWKESPGIAEPTELTPETI</sequence>
<comment type="caution">
    <text evidence="1">The sequence shown here is derived from an EMBL/GenBank/DDBJ whole genome shotgun (WGS) entry which is preliminary data.</text>
</comment>
<feature type="non-terminal residue" evidence="1">
    <location>
        <position position="1"/>
    </location>
</feature>
<gene>
    <name evidence="1" type="ORF">S06H3_60216</name>
</gene>
<reference evidence="1" key="1">
    <citation type="journal article" date="2014" name="Front. Microbiol.">
        <title>High frequency of phylogenetically diverse reductive dehalogenase-homologous genes in deep subseafloor sedimentary metagenomes.</title>
        <authorList>
            <person name="Kawai M."/>
            <person name="Futagami T."/>
            <person name="Toyoda A."/>
            <person name="Takaki Y."/>
            <person name="Nishi S."/>
            <person name="Hori S."/>
            <person name="Arai W."/>
            <person name="Tsubouchi T."/>
            <person name="Morono Y."/>
            <person name="Uchiyama I."/>
            <person name="Ito T."/>
            <person name="Fujiyama A."/>
            <person name="Inagaki F."/>
            <person name="Takami H."/>
        </authorList>
    </citation>
    <scope>NUCLEOTIDE SEQUENCE</scope>
    <source>
        <strain evidence="1">Expedition CK06-06</strain>
    </source>
</reference>
<organism evidence="1">
    <name type="scientific">marine sediment metagenome</name>
    <dbReference type="NCBI Taxonomy" id="412755"/>
    <lineage>
        <taxon>unclassified sequences</taxon>
        <taxon>metagenomes</taxon>
        <taxon>ecological metagenomes</taxon>
    </lineage>
</organism>
<proteinExistence type="predicted"/>